<name>A0A8C4LPM2_EQUAS</name>
<accession>A0A8C4LPM2</accession>
<feature type="region of interest" description="Disordered" evidence="1">
    <location>
        <begin position="1"/>
        <end position="55"/>
    </location>
</feature>
<dbReference type="Proteomes" id="UP000694387">
    <property type="component" value="Chromosome 20"/>
</dbReference>
<dbReference type="GeneTree" id="ENSGT00510000047802"/>
<dbReference type="Ensembl" id="ENSEAST00005016459.2">
    <property type="protein sequence ID" value="ENSEASP00005015130.2"/>
    <property type="gene ID" value="ENSEASG00005010571.2"/>
</dbReference>
<feature type="compositionally biased region" description="Low complexity" evidence="1">
    <location>
        <begin position="308"/>
        <end position="326"/>
    </location>
</feature>
<dbReference type="Pfam" id="PF12353">
    <property type="entry name" value="eIF3g"/>
    <property type="match status" value="1"/>
</dbReference>
<feature type="region of interest" description="Disordered" evidence="1">
    <location>
        <begin position="288"/>
        <end position="375"/>
    </location>
</feature>
<dbReference type="InterPro" id="IPR024675">
    <property type="entry name" value="eIF3g_N"/>
</dbReference>
<organism evidence="3 4">
    <name type="scientific">Equus asinus</name>
    <name type="common">Donkey</name>
    <name type="synonym">Equus africanus asinus</name>
    <dbReference type="NCBI Taxonomy" id="9793"/>
    <lineage>
        <taxon>Eukaryota</taxon>
        <taxon>Metazoa</taxon>
        <taxon>Chordata</taxon>
        <taxon>Craniata</taxon>
        <taxon>Vertebrata</taxon>
        <taxon>Euteleostomi</taxon>
        <taxon>Mammalia</taxon>
        <taxon>Eutheria</taxon>
        <taxon>Laurasiatheria</taxon>
        <taxon>Perissodactyla</taxon>
        <taxon>Equidae</taxon>
        <taxon>Equus</taxon>
    </lineage>
</organism>
<reference evidence="3" key="2">
    <citation type="submission" date="2025-08" db="UniProtKB">
        <authorList>
            <consortium name="Ensembl"/>
        </authorList>
    </citation>
    <scope>IDENTIFICATION</scope>
</reference>
<evidence type="ECO:0000259" key="2">
    <source>
        <dbReference type="Pfam" id="PF12353"/>
    </source>
</evidence>
<feature type="region of interest" description="Disordered" evidence="1">
    <location>
        <begin position="205"/>
        <end position="275"/>
    </location>
</feature>
<evidence type="ECO:0000313" key="4">
    <source>
        <dbReference type="Proteomes" id="UP000694387"/>
    </source>
</evidence>
<evidence type="ECO:0000256" key="1">
    <source>
        <dbReference type="SAM" id="MobiDB-lite"/>
    </source>
</evidence>
<keyword evidence="4" id="KW-1185">Reference proteome</keyword>
<feature type="domain" description="Eukaryotic translation initiation factor 3 subunit G N-terminal" evidence="2">
    <location>
        <begin position="58"/>
        <end position="175"/>
    </location>
</feature>
<dbReference type="AlphaFoldDB" id="A0A8C4LPM2"/>
<sequence>MPTGDFDSKPSWADQVEEEGEDDKCVTSELLKGIPLATGDTSPEPELLPGAPLPPPKEVINGNIKTVTEYKIDEDGKKFKIVRTFRIETRKASKAVARRKNWKKFGNSEFDPPGPNVATTTVSDDVSMTFITSKEDLNCQEEEDPMNKLKGQKIVSCRICKGDHWTTRCPYKDTLGPMQKELAEQLGLSTGEKEKLPGELEPVQATQNKTGKYVPPSLRDGASRRGESMQPNRRGEVAGMPLAPRHYPLGTARAQPAPHSRLSLPLQPTTMPPSASPIYQRTLVRLTCRSSSGPSAPSPASTWRRTRPLASPRASPSSASTAVRTPRVPSPGCLASATTTSSSMWSGPSHPPTEPAATSAAAGPRAPGPCGDRGGFPGQGAPRAIKAPVTLCCPIYLWMSLALWRVGQPSPSPAWSAWAQTSAPPAWVLAGPTAGLSLWEEVMARGLLSPQPLLCHVPAPCGEAEAQERPGHGSGDWGPEVLGVAVSLRARPWLELSASSGVWPPLQPRQPWWWQPKLGATAM</sequence>
<feature type="compositionally biased region" description="Low complexity" evidence="1">
    <location>
        <begin position="355"/>
        <end position="370"/>
    </location>
</feature>
<evidence type="ECO:0000313" key="3">
    <source>
        <dbReference type="Ensembl" id="ENSEASP00005015130.2"/>
    </source>
</evidence>
<dbReference type="CDD" id="cd12933">
    <property type="entry name" value="eIF3G"/>
    <property type="match status" value="1"/>
</dbReference>
<reference evidence="3" key="3">
    <citation type="submission" date="2025-09" db="UniProtKB">
        <authorList>
            <consortium name="Ensembl"/>
        </authorList>
    </citation>
    <scope>IDENTIFICATION</scope>
</reference>
<gene>
    <name evidence="3" type="primary">EIF3G</name>
</gene>
<proteinExistence type="predicted"/>
<reference evidence="3 4" key="1">
    <citation type="journal article" date="2020" name="Nat. Commun.">
        <title>Donkey genomes provide new insights into domestication and selection for coat color.</title>
        <authorList>
            <person name="Wang"/>
            <person name="C."/>
            <person name="Li"/>
            <person name="H."/>
            <person name="Guo"/>
            <person name="Y."/>
            <person name="Huang"/>
            <person name="J."/>
            <person name="Sun"/>
            <person name="Y."/>
            <person name="Min"/>
            <person name="J."/>
            <person name="Wang"/>
            <person name="J."/>
            <person name="Fang"/>
            <person name="X."/>
            <person name="Zhao"/>
            <person name="Z."/>
            <person name="Wang"/>
            <person name="S."/>
            <person name="Zhang"/>
            <person name="Y."/>
            <person name="Liu"/>
            <person name="Q."/>
            <person name="Jiang"/>
            <person name="Q."/>
            <person name="Wang"/>
            <person name="X."/>
            <person name="Guo"/>
            <person name="Y."/>
            <person name="Yang"/>
            <person name="C."/>
            <person name="Wang"/>
            <person name="Y."/>
            <person name="Tian"/>
            <person name="F."/>
            <person name="Zhuang"/>
            <person name="G."/>
            <person name="Fan"/>
            <person name="Y."/>
            <person name="Gao"/>
            <person name="Q."/>
            <person name="Li"/>
            <person name="Y."/>
            <person name="Ju"/>
            <person name="Z."/>
            <person name="Li"/>
            <person name="J."/>
            <person name="Li"/>
            <person name="R."/>
            <person name="Hou"/>
            <person name="M."/>
            <person name="Yang"/>
            <person name="G."/>
            <person name="Liu"/>
            <person name="G."/>
            <person name="Liu"/>
            <person name="W."/>
            <person name="Guo"/>
            <person name="J."/>
            <person name="Pan"/>
            <person name="S."/>
            <person name="Fan"/>
            <person name="G."/>
            <person name="Zhang"/>
            <person name="W."/>
            <person name="Zhang"/>
            <person name="R."/>
            <person name="Yu"/>
            <person name="J."/>
            <person name="Zhang"/>
            <person name="X."/>
            <person name="Yin"/>
            <person name="Q."/>
            <person name="Ji"/>
            <person name="C."/>
            <person name="Jin"/>
            <person name="Y."/>
            <person name="Yue"/>
            <person name="G."/>
            <person name="Liu"/>
            <person name="M."/>
            <person name="Xu"/>
            <person name="J."/>
            <person name="Liu"/>
            <person name="S."/>
            <person name="Jordana"/>
            <person name="J."/>
            <person name="Noce"/>
            <person name="A."/>
            <person name="Amills"/>
            <person name="M."/>
            <person name="Wu"/>
            <person name="D.D."/>
            <person name="Li"/>
            <person name="S."/>
            <person name="Zhou"/>
            <person name="X. and Zhong"/>
            <person name="J."/>
        </authorList>
    </citation>
    <scope>NUCLEOTIDE SEQUENCE [LARGE SCALE GENOMIC DNA]</scope>
</reference>
<protein>
    <submittedName>
        <fullName evidence="3">Eukaryotic translation initiation factor 3 subunit G</fullName>
    </submittedName>
</protein>
<feature type="compositionally biased region" description="Low complexity" evidence="1">
    <location>
        <begin position="290"/>
        <end position="301"/>
    </location>
</feature>